<dbReference type="RefSeq" id="WP_382433003.1">
    <property type="nucleotide sequence ID" value="NZ_JBHSHJ010000008.1"/>
</dbReference>
<name>A0ABV9QEX9_9BURK</name>
<comment type="caution">
    <text evidence="1">The sequence shown here is derived from an EMBL/GenBank/DDBJ whole genome shotgun (WGS) entry which is preliminary data.</text>
</comment>
<dbReference type="EMBL" id="JBHSHJ010000008">
    <property type="protein sequence ID" value="MFC4789533.1"/>
    <property type="molecule type" value="Genomic_DNA"/>
</dbReference>
<gene>
    <name evidence="1" type="ORF">ACFO6X_11140</name>
</gene>
<dbReference type="Proteomes" id="UP001596001">
    <property type="component" value="Unassembled WGS sequence"/>
</dbReference>
<evidence type="ECO:0000313" key="2">
    <source>
        <dbReference type="Proteomes" id="UP001596001"/>
    </source>
</evidence>
<organism evidence="1 2">
    <name type="scientific">Giesbergeria sinuosa</name>
    <dbReference type="NCBI Taxonomy" id="80883"/>
    <lineage>
        <taxon>Bacteria</taxon>
        <taxon>Pseudomonadati</taxon>
        <taxon>Pseudomonadota</taxon>
        <taxon>Betaproteobacteria</taxon>
        <taxon>Burkholderiales</taxon>
        <taxon>Comamonadaceae</taxon>
        <taxon>Giesbergeria</taxon>
    </lineage>
</organism>
<protein>
    <submittedName>
        <fullName evidence="1">Uncharacterized protein</fullName>
    </submittedName>
</protein>
<reference evidence="2" key="1">
    <citation type="journal article" date="2019" name="Int. J. Syst. Evol. Microbiol.">
        <title>The Global Catalogue of Microorganisms (GCM) 10K type strain sequencing project: providing services to taxonomists for standard genome sequencing and annotation.</title>
        <authorList>
            <consortium name="The Broad Institute Genomics Platform"/>
            <consortium name="The Broad Institute Genome Sequencing Center for Infectious Disease"/>
            <person name="Wu L."/>
            <person name="Ma J."/>
        </authorList>
    </citation>
    <scope>NUCLEOTIDE SEQUENCE [LARGE SCALE GENOMIC DNA]</scope>
    <source>
        <strain evidence="2">CCUG 49452</strain>
    </source>
</reference>
<evidence type="ECO:0000313" key="1">
    <source>
        <dbReference type="EMBL" id="MFC4789533.1"/>
    </source>
</evidence>
<accession>A0ABV9QEX9</accession>
<proteinExistence type="predicted"/>
<keyword evidence="2" id="KW-1185">Reference proteome</keyword>
<sequence>MHSLFCITHQPQITIDLDPSATIVWLGAAGQAPQMGHQVLDVHQAYPDLMAWHPFLTGAAGTFAIRRFLNAQAQEFSDFDLITLTQYRKFISRQAFGRTTDSFPTMRFINQSTQVPNYAAWFTEPEQCFCIANPRNIGNTFQQYIHVHQAPDFLRYLAIAVEHGVITPDECFQLINHPTIIPGGIEVGTLPINIFLAIAEQLEVVCLQFLEHHRPVKLDAYHRRALAFCNERLGSYLLQKVLLEIFGPTIPSEVIGYMHTVDIGATEYRVGT</sequence>